<dbReference type="Proteomes" id="UP000557307">
    <property type="component" value="Unassembled WGS sequence"/>
</dbReference>
<dbReference type="InterPro" id="IPR029044">
    <property type="entry name" value="Nucleotide-diphossugar_trans"/>
</dbReference>
<protein>
    <submittedName>
        <fullName evidence="1">N-acylneuraminate cytidylyltransferase</fullName>
        <ecNumber evidence="1">2.7.7.43</ecNumber>
    </submittedName>
</protein>
<evidence type="ECO:0000313" key="2">
    <source>
        <dbReference type="Proteomes" id="UP000557307"/>
    </source>
</evidence>
<evidence type="ECO:0000313" key="1">
    <source>
        <dbReference type="EMBL" id="MBB5284980.1"/>
    </source>
</evidence>
<dbReference type="AlphaFoldDB" id="A0A840TYL3"/>
<proteinExistence type="predicted"/>
<reference evidence="1 2" key="1">
    <citation type="submission" date="2020-08" db="EMBL/GenBank/DDBJ databases">
        <title>Genomic Encyclopedia of Type Strains, Phase IV (KMG-IV): sequencing the most valuable type-strain genomes for metagenomic binning, comparative biology and taxonomic classification.</title>
        <authorList>
            <person name="Goeker M."/>
        </authorList>
    </citation>
    <scope>NUCLEOTIDE SEQUENCE [LARGE SCALE GENOMIC DNA]</scope>
    <source>
        <strain evidence="1 2">DSM 105074</strain>
    </source>
</reference>
<sequence length="240" mass="26734">MKEILAIVPARGGSKGLPDKNILPLAGHPLIGYSIRAGLVTPAITRVIVSTDSERIAAISRSYGAEVPFLRPAELAQDHSTDLEVFVHALHWLRQHENYHPDLVVQLRPTSPIRFVQDLEACIQRMLTSEADSLRVVTPAPVTPYKMWTVADESTPMQPLLTLDGVPEPYNQPRQQLPTIYWQIGTLDVIRPAVILEQNSMSGSTILPHIVSQDFAVDIDDYSSFLRAESIIKVHDCIKF</sequence>
<name>A0A840TYL3_9BACT</name>
<dbReference type="Pfam" id="PF02348">
    <property type="entry name" value="CTP_transf_3"/>
    <property type="match status" value="1"/>
</dbReference>
<dbReference type="EMBL" id="JACHGF010000004">
    <property type="protein sequence ID" value="MBB5284980.1"/>
    <property type="molecule type" value="Genomic_DNA"/>
</dbReference>
<comment type="caution">
    <text evidence="1">The sequence shown here is derived from an EMBL/GenBank/DDBJ whole genome shotgun (WGS) entry which is preliminary data.</text>
</comment>
<dbReference type="SUPFAM" id="SSF53448">
    <property type="entry name" value="Nucleotide-diphospho-sugar transferases"/>
    <property type="match status" value="1"/>
</dbReference>
<dbReference type="EC" id="2.7.7.43" evidence="1"/>
<keyword evidence="1" id="KW-0808">Transferase</keyword>
<dbReference type="InterPro" id="IPR003329">
    <property type="entry name" value="Cytidylyl_trans"/>
</dbReference>
<dbReference type="Gene3D" id="3.90.550.10">
    <property type="entry name" value="Spore Coat Polysaccharide Biosynthesis Protein SpsA, Chain A"/>
    <property type="match status" value="1"/>
</dbReference>
<gene>
    <name evidence="1" type="ORF">HNQ92_003128</name>
</gene>
<accession>A0A840TYL3</accession>
<organism evidence="1 2">
    <name type="scientific">Rhabdobacter roseus</name>
    <dbReference type="NCBI Taxonomy" id="1655419"/>
    <lineage>
        <taxon>Bacteria</taxon>
        <taxon>Pseudomonadati</taxon>
        <taxon>Bacteroidota</taxon>
        <taxon>Cytophagia</taxon>
        <taxon>Cytophagales</taxon>
        <taxon>Cytophagaceae</taxon>
        <taxon>Rhabdobacter</taxon>
    </lineage>
</organism>
<keyword evidence="2" id="KW-1185">Reference proteome</keyword>
<dbReference type="PANTHER" id="PTHR21485:SF6">
    <property type="entry name" value="N-ACYLNEURAMINATE CYTIDYLYLTRANSFERASE-RELATED"/>
    <property type="match status" value="1"/>
</dbReference>
<dbReference type="RefSeq" id="WP_184174919.1">
    <property type="nucleotide sequence ID" value="NZ_JACHGF010000004.1"/>
</dbReference>
<dbReference type="GO" id="GO:0008781">
    <property type="term" value="F:N-acylneuraminate cytidylyltransferase activity"/>
    <property type="evidence" value="ECO:0007669"/>
    <property type="project" value="UniProtKB-EC"/>
</dbReference>
<keyword evidence="1" id="KW-0548">Nucleotidyltransferase</keyword>
<dbReference type="InterPro" id="IPR050793">
    <property type="entry name" value="CMP-NeuNAc_synthase"/>
</dbReference>
<dbReference type="CDD" id="cd02513">
    <property type="entry name" value="CMP-NeuAc_Synthase"/>
    <property type="match status" value="1"/>
</dbReference>
<dbReference type="PANTHER" id="PTHR21485">
    <property type="entry name" value="HAD SUPERFAMILY MEMBERS CMAS AND KDSC"/>
    <property type="match status" value="1"/>
</dbReference>